<evidence type="ECO:0000313" key="2">
    <source>
        <dbReference type="EMBL" id="GMS85419.1"/>
    </source>
</evidence>
<comment type="caution">
    <text evidence="2">The sequence shown here is derived from an EMBL/GenBank/DDBJ whole genome shotgun (WGS) entry which is preliminary data.</text>
</comment>
<evidence type="ECO:0000256" key="1">
    <source>
        <dbReference type="SAM" id="Phobius"/>
    </source>
</evidence>
<dbReference type="AlphaFoldDB" id="A0AAV5SYR6"/>
<feature type="non-terminal residue" evidence="2">
    <location>
        <position position="150"/>
    </location>
</feature>
<organism evidence="2 3">
    <name type="scientific">Pristionchus entomophagus</name>
    <dbReference type="NCBI Taxonomy" id="358040"/>
    <lineage>
        <taxon>Eukaryota</taxon>
        <taxon>Metazoa</taxon>
        <taxon>Ecdysozoa</taxon>
        <taxon>Nematoda</taxon>
        <taxon>Chromadorea</taxon>
        <taxon>Rhabditida</taxon>
        <taxon>Rhabditina</taxon>
        <taxon>Diplogasteromorpha</taxon>
        <taxon>Diplogasteroidea</taxon>
        <taxon>Neodiplogasteridae</taxon>
        <taxon>Pristionchus</taxon>
    </lineage>
</organism>
<keyword evidence="1" id="KW-1133">Transmembrane helix</keyword>
<proteinExistence type="predicted"/>
<dbReference type="InterPro" id="IPR019422">
    <property type="entry name" value="7TM_GPCR_serpentine_rcpt_Srh"/>
</dbReference>
<dbReference type="PANTHER" id="PTHR22941:SF26">
    <property type="entry name" value="SERPENTINE RECEPTOR, CLASS H"/>
    <property type="match status" value="1"/>
</dbReference>
<dbReference type="Proteomes" id="UP001432027">
    <property type="component" value="Unassembled WGS sequence"/>
</dbReference>
<dbReference type="PANTHER" id="PTHR22941">
    <property type="entry name" value="SERPENTINE RECEPTOR"/>
    <property type="match status" value="1"/>
</dbReference>
<feature type="transmembrane region" description="Helical" evidence="1">
    <location>
        <begin position="70"/>
        <end position="97"/>
    </location>
</feature>
<sequence length="150" mass="17021">FQLLDCDLVASIIPVMECLYNNSSLIYLWGAALFFGYFLLIIAISLHTYRLIRLAQNLSTKTKSYHRTMLVSLMLMAAVPITVIVIPFAVAMAYIFVRKENLDVPVLDIANVVIAFHSVVHSLVLIMTTPIFRKRVIEMFCAKERVLLTP</sequence>
<gene>
    <name evidence="2" type="ORF">PENTCL1PPCAC_7594</name>
</gene>
<evidence type="ECO:0000313" key="3">
    <source>
        <dbReference type="Proteomes" id="UP001432027"/>
    </source>
</evidence>
<feature type="non-terminal residue" evidence="2">
    <location>
        <position position="1"/>
    </location>
</feature>
<accession>A0AAV5SYR6</accession>
<evidence type="ECO:0008006" key="4">
    <source>
        <dbReference type="Google" id="ProtNLM"/>
    </source>
</evidence>
<keyword evidence="1" id="KW-0472">Membrane</keyword>
<protein>
    <recommendedName>
        <fullName evidence="4">G protein-coupled receptor</fullName>
    </recommendedName>
</protein>
<dbReference type="Pfam" id="PF10318">
    <property type="entry name" value="7TM_GPCR_Srh"/>
    <property type="match status" value="1"/>
</dbReference>
<feature type="transmembrane region" description="Helical" evidence="1">
    <location>
        <begin position="26"/>
        <end position="49"/>
    </location>
</feature>
<dbReference type="SUPFAM" id="SSF81321">
    <property type="entry name" value="Family A G protein-coupled receptor-like"/>
    <property type="match status" value="1"/>
</dbReference>
<dbReference type="EMBL" id="BTSX01000002">
    <property type="protein sequence ID" value="GMS85419.1"/>
    <property type="molecule type" value="Genomic_DNA"/>
</dbReference>
<reference evidence="2" key="1">
    <citation type="submission" date="2023-10" db="EMBL/GenBank/DDBJ databases">
        <title>Genome assembly of Pristionchus species.</title>
        <authorList>
            <person name="Yoshida K."/>
            <person name="Sommer R.J."/>
        </authorList>
    </citation>
    <scope>NUCLEOTIDE SEQUENCE</scope>
    <source>
        <strain evidence="2">RS0144</strain>
    </source>
</reference>
<dbReference type="Gene3D" id="1.20.1070.10">
    <property type="entry name" value="Rhodopsin 7-helix transmembrane proteins"/>
    <property type="match status" value="1"/>
</dbReference>
<feature type="transmembrane region" description="Helical" evidence="1">
    <location>
        <begin position="109"/>
        <end position="132"/>
    </location>
</feature>
<keyword evidence="1" id="KW-0812">Transmembrane</keyword>
<dbReference type="InterPro" id="IPR053220">
    <property type="entry name" value="Nematode_rcpt-like_serp_H"/>
</dbReference>
<keyword evidence="3" id="KW-1185">Reference proteome</keyword>
<name>A0AAV5SYR6_9BILA</name>